<feature type="compositionally biased region" description="Basic and acidic residues" evidence="2">
    <location>
        <begin position="278"/>
        <end position="291"/>
    </location>
</feature>
<feature type="compositionally biased region" description="Polar residues" evidence="2">
    <location>
        <begin position="301"/>
        <end position="310"/>
    </location>
</feature>
<dbReference type="SUPFAM" id="SSF50630">
    <property type="entry name" value="Acid proteases"/>
    <property type="match status" value="1"/>
</dbReference>
<feature type="domain" description="CCHC-type" evidence="3">
    <location>
        <begin position="224"/>
        <end position="238"/>
    </location>
</feature>
<comment type="caution">
    <text evidence="4">The sequence shown here is derived from an EMBL/GenBank/DDBJ whole genome shotgun (WGS) entry which is preliminary data.</text>
</comment>
<dbReference type="OrthoDB" id="1047367at2759"/>
<dbReference type="InterPro" id="IPR021109">
    <property type="entry name" value="Peptidase_aspartic_dom_sf"/>
</dbReference>
<dbReference type="Pfam" id="PF13650">
    <property type="entry name" value="Asp_protease_2"/>
    <property type="match status" value="1"/>
</dbReference>
<dbReference type="EMBL" id="LSSK01000641">
    <property type="protein sequence ID" value="OMH82534.1"/>
    <property type="molecule type" value="Genomic_DNA"/>
</dbReference>
<evidence type="ECO:0000259" key="3">
    <source>
        <dbReference type="PROSITE" id="PS50158"/>
    </source>
</evidence>
<dbReference type="Pfam" id="PF00098">
    <property type="entry name" value="zf-CCHC"/>
    <property type="match status" value="1"/>
</dbReference>
<keyword evidence="1" id="KW-0863">Zinc-finger</keyword>
<accession>A0A1R1PNK2</accession>
<dbReference type="Proteomes" id="UP000188320">
    <property type="component" value="Unassembled WGS sequence"/>
</dbReference>
<evidence type="ECO:0000313" key="5">
    <source>
        <dbReference type="Proteomes" id="UP000188320"/>
    </source>
</evidence>
<dbReference type="SUPFAM" id="SSF57756">
    <property type="entry name" value="Retrovirus zinc finger-like domains"/>
    <property type="match status" value="1"/>
</dbReference>
<feature type="compositionally biased region" description="Basic and acidic residues" evidence="2">
    <location>
        <begin position="165"/>
        <end position="177"/>
    </location>
</feature>
<sequence length="553" mass="64175">MNVPKVFLANTGTDPEEWIEEFRLMAKLNKWSKEDWIDFVKLYLGNNEKIWYKKFKSDISSWDIFVELFKKKFAIKKSKSQVWDRLREIKQSEFDTIEELELELESLLDMAEITSDGIRTDWLTSTLQPKYKKILEDENITGWSNIITRILKEEKKSPLSHNKSTNKEMDSKPREYSRNAASKSGKNVKEVVKDQKPFGQFLKMFDELIDFNKPRYFGPRKLVCYHCQKEGHSKYQCPLLEGKNNPNTVNKESEKSVNFIQISDDTTEDPNEVFAVDKRKNNPENENEVPKRVGRPRLQELDQSQVNRQSSNRKDNSISATITSSETGNINSSKPFSLVEELEKISLKVNVLQLLDNSTSMKEELVKYIQNKKPSEVNEFDVEERKLSNCKTLVKVFGQSLWAVVDTGAACSVVTTNLVEEWGLSPDNYNKQVIVTADGKRHTTIGRVSEVPLKISSFSFPANLWVMDRNEDILILGTDWLLEHRVSLNLAIPEMRLPIDHAEITTKLATHNKKGNYTSEQEIYLLLKEDVQMYETEYDTEFKNIVEDFKDIF</sequence>
<gene>
    <name evidence="4" type="ORF">AX774_g3982</name>
</gene>
<keyword evidence="5" id="KW-1185">Reference proteome</keyword>
<evidence type="ECO:0000256" key="1">
    <source>
        <dbReference type="PROSITE-ProRule" id="PRU00047"/>
    </source>
</evidence>
<reference evidence="5" key="1">
    <citation type="submission" date="2017-01" db="EMBL/GenBank/DDBJ databases">
        <authorList>
            <person name="Wang Y."/>
            <person name="White M."/>
            <person name="Kvist S."/>
            <person name="Moncalvo J.-M."/>
        </authorList>
    </citation>
    <scope>NUCLEOTIDE SEQUENCE [LARGE SCALE GENOMIC DNA]</scope>
    <source>
        <strain evidence="5">COL-18-3</strain>
    </source>
</reference>
<protein>
    <submittedName>
        <fullName evidence="4">DNA damage-inducible protein 1</fullName>
    </submittedName>
</protein>
<dbReference type="InterPro" id="IPR036875">
    <property type="entry name" value="Znf_CCHC_sf"/>
</dbReference>
<dbReference type="CDD" id="cd00303">
    <property type="entry name" value="retropepsin_like"/>
    <property type="match status" value="1"/>
</dbReference>
<name>A0A1R1PNK2_ZANCU</name>
<evidence type="ECO:0000256" key="2">
    <source>
        <dbReference type="SAM" id="MobiDB-lite"/>
    </source>
</evidence>
<keyword evidence="1" id="KW-0862">Zinc</keyword>
<dbReference type="AlphaFoldDB" id="A0A1R1PNK2"/>
<feature type="non-terminal residue" evidence="4">
    <location>
        <position position="553"/>
    </location>
</feature>
<dbReference type="Gene3D" id="2.40.70.10">
    <property type="entry name" value="Acid Proteases"/>
    <property type="match status" value="1"/>
</dbReference>
<dbReference type="GO" id="GO:0003676">
    <property type="term" value="F:nucleic acid binding"/>
    <property type="evidence" value="ECO:0007669"/>
    <property type="project" value="InterPro"/>
</dbReference>
<keyword evidence="1" id="KW-0479">Metal-binding</keyword>
<feature type="region of interest" description="Disordered" evidence="2">
    <location>
        <begin position="157"/>
        <end position="189"/>
    </location>
</feature>
<proteinExistence type="predicted"/>
<feature type="compositionally biased region" description="Polar residues" evidence="2">
    <location>
        <begin position="317"/>
        <end position="330"/>
    </location>
</feature>
<dbReference type="PROSITE" id="PS50158">
    <property type="entry name" value="ZF_CCHC"/>
    <property type="match status" value="1"/>
</dbReference>
<feature type="region of interest" description="Disordered" evidence="2">
    <location>
        <begin position="278"/>
        <end position="330"/>
    </location>
</feature>
<dbReference type="GO" id="GO:0008270">
    <property type="term" value="F:zinc ion binding"/>
    <property type="evidence" value="ECO:0007669"/>
    <property type="project" value="UniProtKB-KW"/>
</dbReference>
<organism evidence="4 5">
    <name type="scientific">Zancudomyces culisetae</name>
    <name type="common">Gut fungus</name>
    <name type="synonym">Smittium culisetae</name>
    <dbReference type="NCBI Taxonomy" id="1213189"/>
    <lineage>
        <taxon>Eukaryota</taxon>
        <taxon>Fungi</taxon>
        <taxon>Fungi incertae sedis</taxon>
        <taxon>Zoopagomycota</taxon>
        <taxon>Kickxellomycotina</taxon>
        <taxon>Harpellomycetes</taxon>
        <taxon>Harpellales</taxon>
        <taxon>Legeriomycetaceae</taxon>
        <taxon>Zancudomyces</taxon>
    </lineage>
</organism>
<dbReference type="InterPro" id="IPR001878">
    <property type="entry name" value="Znf_CCHC"/>
</dbReference>
<evidence type="ECO:0000313" key="4">
    <source>
        <dbReference type="EMBL" id="OMH82534.1"/>
    </source>
</evidence>